<feature type="domain" description="HTH gntR-type" evidence="4">
    <location>
        <begin position="8"/>
        <end position="76"/>
    </location>
</feature>
<dbReference type="PANTHER" id="PTHR44846">
    <property type="entry name" value="MANNOSYL-D-GLYCERATE TRANSPORT/METABOLISM SYSTEM REPRESSOR MNGR-RELATED"/>
    <property type="match status" value="1"/>
</dbReference>
<keyword evidence="1" id="KW-0805">Transcription regulation</keyword>
<dbReference type="EMBL" id="BAAAYN010000093">
    <property type="protein sequence ID" value="GAA3398631.1"/>
    <property type="molecule type" value="Genomic_DNA"/>
</dbReference>
<evidence type="ECO:0000256" key="2">
    <source>
        <dbReference type="ARBA" id="ARBA00023125"/>
    </source>
</evidence>
<name>A0ABP6TBT9_9ACTN</name>
<dbReference type="SUPFAM" id="SSF46785">
    <property type="entry name" value="Winged helix' DNA-binding domain"/>
    <property type="match status" value="1"/>
</dbReference>
<evidence type="ECO:0000259" key="4">
    <source>
        <dbReference type="PROSITE" id="PS50949"/>
    </source>
</evidence>
<dbReference type="InterPro" id="IPR036388">
    <property type="entry name" value="WH-like_DNA-bd_sf"/>
</dbReference>
<organism evidence="5 6">
    <name type="scientific">Cryptosporangium minutisporangium</name>
    <dbReference type="NCBI Taxonomy" id="113569"/>
    <lineage>
        <taxon>Bacteria</taxon>
        <taxon>Bacillati</taxon>
        <taxon>Actinomycetota</taxon>
        <taxon>Actinomycetes</taxon>
        <taxon>Cryptosporangiales</taxon>
        <taxon>Cryptosporangiaceae</taxon>
        <taxon>Cryptosporangium</taxon>
    </lineage>
</organism>
<proteinExistence type="predicted"/>
<dbReference type="RefSeq" id="WP_345733811.1">
    <property type="nucleotide sequence ID" value="NZ_BAAAYN010000093.1"/>
</dbReference>
<accession>A0ABP6TBT9</accession>
<dbReference type="Gene3D" id="1.10.10.10">
    <property type="entry name" value="Winged helix-like DNA-binding domain superfamily/Winged helix DNA-binding domain"/>
    <property type="match status" value="1"/>
</dbReference>
<keyword evidence="2" id="KW-0238">DNA-binding</keyword>
<evidence type="ECO:0000313" key="5">
    <source>
        <dbReference type="EMBL" id="GAA3398631.1"/>
    </source>
</evidence>
<gene>
    <name evidence="5" type="ORF">GCM10020369_82550</name>
</gene>
<dbReference type="InterPro" id="IPR036390">
    <property type="entry name" value="WH_DNA-bd_sf"/>
</dbReference>
<dbReference type="SMART" id="SM00345">
    <property type="entry name" value="HTH_GNTR"/>
    <property type="match status" value="1"/>
</dbReference>
<dbReference type="PRINTS" id="PR00035">
    <property type="entry name" value="HTHGNTR"/>
</dbReference>
<evidence type="ECO:0000256" key="3">
    <source>
        <dbReference type="ARBA" id="ARBA00023163"/>
    </source>
</evidence>
<dbReference type="InterPro" id="IPR000524">
    <property type="entry name" value="Tscrpt_reg_HTH_GntR"/>
</dbReference>
<dbReference type="PANTHER" id="PTHR44846:SF17">
    <property type="entry name" value="GNTR-FAMILY TRANSCRIPTIONAL REGULATOR"/>
    <property type="match status" value="1"/>
</dbReference>
<dbReference type="InterPro" id="IPR050679">
    <property type="entry name" value="Bact_HTH_transcr_reg"/>
</dbReference>
<comment type="caution">
    <text evidence="5">The sequence shown here is derived from an EMBL/GenBank/DDBJ whole genome shotgun (WGS) entry which is preliminary data.</text>
</comment>
<dbReference type="Proteomes" id="UP001501676">
    <property type="component" value="Unassembled WGS sequence"/>
</dbReference>
<dbReference type="Pfam" id="PF00392">
    <property type="entry name" value="GntR"/>
    <property type="match status" value="1"/>
</dbReference>
<evidence type="ECO:0000256" key="1">
    <source>
        <dbReference type="ARBA" id="ARBA00023015"/>
    </source>
</evidence>
<evidence type="ECO:0000313" key="6">
    <source>
        <dbReference type="Proteomes" id="UP001501676"/>
    </source>
</evidence>
<protein>
    <recommendedName>
        <fullName evidence="4">HTH gntR-type domain-containing protein</fullName>
    </recommendedName>
</protein>
<sequence length="76" mass="8311">MIDPSLGRPLYRQLADLLRADIRGGVYGPGAAIPSEANLIERYGVARNTVRLAMEVLRDEGLVVTRHGCGTFVRES</sequence>
<dbReference type="PROSITE" id="PS50949">
    <property type="entry name" value="HTH_GNTR"/>
    <property type="match status" value="1"/>
</dbReference>
<dbReference type="CDD" id="cd07377">
    <property type="entry name" value="WHTH_GntR"/>
    <property type="match status" value="1"/>
</dbReference>
<keyword evidence="6" id="KW-1185">Reference proteome</keyword>
<keyword evidence="3" id="KW-0804">Transcription</keyword>
<reference evidence="6" key="1">
    <citation type="journal article" date="2019" name="Int. J. Syst. Evol. Microbiol.">
        <title>The Global Catalogue of Microorganisms (GCM) 10K type strain sequencing project: providing services to taxonomists for standard genome sequencing and annotation.</title>
        <authorList>
            <consortium name="The Broad Institute Genomics Platform"/>
            <consortium name="The Broad Institute Genome Sequencing Center for Infectious Disease"/>
            <person name="Wu L."/>
            <person name="Ma J."/>
        </authorList>
    </citation>
    <scope>NUCLEOTIDE SEQUENCE [LARGE SCALE GENOMIC DNA]</scope>
    <source>
        <strain evidence="6">JCM 9458</strain>
    </source>
</reference>